<dbReference type="Gene3D" id="3.40.50.2300">
    <property type="match status" value="1"/>
</dbReference>
<evidence type="ECO:0000259" key="4">
    <source>
        <dbReference type="PROSITE" id="PS50043"/>
    </source>
</evidence>
<dbReference type="AlphaFoldDB" id="A0A4V5PN07"/>
<reference evidence="6 7" key="1">
    <citation type="submission" date="2019-04" db="EMBL/GenBank/DDBJ databases">
        <title>Trinickia sp. 7GSK02, isolated from subtropical forest soil.</title>
        <authorList>
            <person name="Gao Z.-H."/>
            <person name="Qiu L.-H."/>
        </authorList>
    </citation>
    <scope>NUCLEOTIDE SEQUENCE [LARGE SCALE GENOMIC DNA]</scope>
    <source>
        <strain evidence="6 7">7GSK02</strain>
    </source>
</reference>
<evidence type="ECO:0000259" key="5">
    <source>
        <dbReference type="PROSITE" id="PS50110"/>
    </source>
</evidence>
<dbReference type="InterPro" id="IPR000792">
    <property type="entry name" value="Tscrpt_reg_LuxR_C"/>
</dbReference>
<feature type="domain" description="HTH luxR-type" evidence="4">
    <location>
        <begin position="147"/>
        <end position="212"/>
    </location>
</feature>
<evidence type="ECO:0000256" key="3">
    <source>
        <dbReference type="PROSITE-ProRule" id="PRU00169"/>
    </source>
</evidence>
<dbReference type="SUPFAM" id="SSF46894">
    <property type="entry name" value="C-terminal effector domain of the bipartite response regulators"/>
    <property type="match status" value="1"/>
</dbReference>
<dbReference type="GO" id="GO:0006355">
    <property type="term" value="P:regulation of DNA-templated transcription"/>
    <property type="evidence" value="ECO:0007669"/>
    <property type="project" value="InterPro"/>
</dbReference>
<dbReference type="SMART" id="SM00421">
    <property type="entry name" value="HTH_LUXR"/>
    <property type="match status" value="1"/>
</dbReference>
<protein>
    <submittedName>
        <fullName evidence="6">Response regulator transcription factor</fullName>
    </submittedName>
</protein>
<evidence type="ECO:0000256" key="1">
    <source>
        <dbReference type="ARBA" id="ARBA00022553"/>
    </source>
</evidence>
<dbReference type="PROSITE" id="PS50110">
    <property type="entry name" value="RESPONSE_REGULATORY"/>
    <property type="match status" value="1"/>
</dbReference>
<gene>
    <name evidence="6" type="ORF">FAZ69_11975</name>
</gene>
<dbReference type="GO" id="GO:0000160">
    <property type="term" value="P:phosphorelay signal transduction system"/>
    <property type="evidence" value="ECO:0007669"/>
    <property type="project" value="InterPro"/>
</dbReference>
<dbReference type="InterPro" id="IPR058245">
    <property type="entry name" value="NreC/VraR/RcsB-like_REC"/>
</dbReference>
<comment type="caution">
    <text evidence="6">The sequence shown here is derived from an EMBL/GenBank/DDBJ whole genome shotgun (WGS) entry which is preliminary data.</text>
</comment>
<dbReference type="RefSeq" id="WP_136894579.1">
    <property type="nucleotide sequence ID" value="NZ_SWJE01000005.1"/>
</dbReference>
<dbReference type="Pfam" id="PF00072">
    <property type="entry name" value="Response_reg"/>
    <property type="match status" value="1"/>
</dbReference>
<dbReference type="InterPro" id="IPR011006">
    <property type="entry name" value="CheY-like_superfamily"/>
</dbReference>
<organism evidence="6 7">
    <name type="scientific">Trinickia terrae</name>
    <dbReference type="NCBI Taxonomy" id="2571161"/>
    <lineage>
        <taxon>Bacteria</taxon>
        <taxon>Pseudomonadati</taxon>
        <taxon>Pseudomonadota</taxon>
        <taxon>Betaproteobacteria</taxon>
        <taxon>Burkholderiales</taxon>
        <taxon>Burkholderiaceae</taxon>
        <taxon>Trinickia</taxon>
    </lineage>
</organism>
<evidence type="ECO:0000313" key="6">
    <source>
        <dbReference type="EMBL" id="TKC89630.1"/>
    </source>
</evidence>
<proteinExistence type="predicted"/>
<dbReference type="InterPro" id="IPR001789">
    <property type="entry name" value="Sig_transdc_resp-reg_receiver"/>
</dbReference>
<dbReference type="PROSITE" id="PS50043">
    <property type="entry name" value="HTH_LUXR_2"/>
    <property type="match status" value="1"/>
</dbReference>
<dbReference type="SMART" id="SM00448">
    <property type="entry name" value="REC"/>
    <property type="match status" value="1"/>
</dbReference>
<name>A0A4V5PN07_9BURK</name>
<accession>A0A4V5PN07</accession>
<dbReference type="Proteomes" id="UP000305539">
    <property type="component" value="Unassembled WGS sequence"/>
</dbReference>
<dbReference type="SUPFAM" id="SSF52172">
    <property type="entry name" value="CheY-like"/>
    <property type="match status" value="1"/>
</dbReference>
<dbReference type="EMBL" id="SWJE01000005">
    <property type="protein sequence ID" value="TKC89630.1"/>
    <property type="molecule type" value="Genomic_DNA"/>
</dbReference>
<dbReference type="PRINTS" id="PR00038">
    <property type="entry name" value="HTHLUXR"/>
</dbReference>
<dbReference type="InterPro" id="IPR016032">
    <property type="entry name" value="Sig_transdc_resp-reg_C-effctor"/>
</dbReference>
<feature type="modified residue" description="4-aspartylphosphate" evidence="3">
    <location>
        <position position="57"/>
    </location>
</feature>
<keyword evidence="7" id="KW-1185">Reference proteome</keyword>
<sequence length="214" mass="22992">MTNPIRIIVADDHPSVCLGVVSLLSAVPSFAVVGQASDAQMLAECLDAHPCDVVVTDIGMPGLNGESNAISLLRRILRDSPRPHVVVLTMINHLQMLTGLLQLGVSAIIDKRDAADSLVAAIEAIGTGRPYLSGHVAEMVRTADEFPASRAGVLSRREWEVFQLYAKGMAIHQIAKSLGRSGKTISTQKRSTMRKLGLDTEAQLVEYARQIGLT</sequence>
<evidence type="ECO:0000313" key="7">
    <source>
        <dbReference type="Proteomes" id="UP000305539"/>
    </source>
</evidence>
<dbReference type="OrthoDB" id="8585266at2"/>
<dbReference type="Pfam" id="PF00196">
    <property type="entry name" value="GerE"/>
    <property type="match status" value="1"/>
</dbReference>
<evidence type="ECO:0000256" key="2">
    <source>
        <dbReference type="ARBA" id="ARBA00023125"/>
    </source>
</evidence>
<dbReference type="CDD" id="cd06170">
    <property type="entry name" value="LuxR_C_like"/>
    <property type="match status" value="1"/>
</dbReference>
<keyword evidence="1 3" id="KW-0597">Phosphoprotein</keyword>
<dbReference type="PANTHER" id="PTHR43214:SF17">
    <property type="entry name" value="TRANSCRIPTIONAL REGULATORY PROTEIN RCSB"/>
    <property type="match status" value="1"/>
</dbReference>
<feature type="domain" description="Response regulatory" evidence="5">
    <location>
        <begin position="6"/>
        <end position="126"/>
    </location>
</feature>
<dbReference type="PANTHER" id="PTHR43214">
    <property type="entry name" value="TWO-COMPONENT RESPONSE REGULATOR"/>
    <property type="match status" value="1"/>
</dbReference>
<dbReference type="GO" id="GO:0003677">
    <property type="term" value="F:DNA binding"/>
    <property type="evidence" value="ECO:0007669"/>
    <property type="project" value="UniProtKB-KW"/>
</dbReference>
<dbReference type="CDD" id="cd17535">
    <property type="entry name" value="REC_NarL-like"/>
    <property type="match status" value="1"/>
</dbReference>
<keyword evidence="2" id="KW-0238">DNA-binding</keyword>
<dbReference type="InterPro" id="IPR039420">
    <property type="entry name" value="WalR-like"/>
</dbReference>